<sequence length="248" mass="28657">MSEAVSTFTTGNVSLTLADEIKKYKTDALIKFLQREEDLELDDDNLKVIREEKVNGHFIKECKERKKRSFTSYKTQKDLKEVLAKYGIDGNGIGAIHQFPPKTYTLEDNDEELKQCIREIKRRLGNMGTILADSNEAMQFDYAIKALEELICITEGKLYQVVIGESVLQVNKNKRRHKLGDAFRDDFDYIYGIVTTAMDWYFILYASDGIYCTSKNPLNIRFTESALIENLEDKKELCKNVKRVIEGY</sequence>
<evidence type="ECO:0008006" key="3">
    <source>
        <dbReference type="Google" id="ProtNLM"/>
    </source>
</evidence>
<evidence type="ECO:0000313" key="1">
    <source>
        <dbReference type="EMBL" id="POG68040.1"/>
    </source>
</evidence>
<organism evidence="1 2">
    <name type="scientific">Rhizophagus irregularis (strain DAOM 181602 / DAOM 197198 / MUCL 43194)</name>
    <name type="common">Arbuscular mycorrhizal fungus</name>
    <name type="synonym">Glomus intraradices</name>
    <dbReference type="NCBI Taxonomy" id="747089"/>
    <lineage>
        <taxon>Eukaryota</taxon>
        <taxon>Fungi</taxon>
        <taxon>Fungi incertae sedis</taxon>
        <taxon>Mucoromycota</taxon>
        <taxon>Glomeromycotina</taxon>
        <taxon>Glomeromycetes</taxon>
        <taxon>Glomerales</taxon>
        <taxon>Glomeraceae</taxon>
        <taxon>Rhizophagus</taxon>
    </lineage>
</organism>
<keyword evidence="2" id="KW-1185">Reference proteome</keyword>
<reference evidence="1 2" key="2">
    <citation type="journal article" date="2018" name="New Phytol.">
        <title>High intraspecific genome diversity in the model arbuscular mycorrhizal symbiont Rhizophagus irregularis.</title>
        <authorList>
            <person name="Chen E.C.H."/>
            <person name="Morin E."/>
            <person name="Beaudet D."/>
            <person name="Noel J."/>
            <person name="Yildirir G."/>
            <person name="Ndikumana S."/>
            <person name="Charron P."/>
            <person name="St-Onge C."/>
            <person name="Giorgi J."/>
            <person name="Kruger M."/>
            <person name="Marton T."/>
            <person name="Ropars J."/>
            <person name="Grigoriev I.V."/>
            <person name="Hainaut M."/>
            <person name="Henrissat B."/>
            <person name="Roux C."/>
            <person name="Martin F."/>
            <person name="Corradi N."/>
        </authorList>
    </citation>
    <scope>NUCLEOTIDE SEQUENCE [LARGE SCALE GENOMIC DNA]</scope>
    <source>
        <strain evidence="1 2">DAOM 197198</strain>
    </source>
</reference>
<dbReference type="VEuPathDB" id="FungiDB:RhiirFUN_023828"/>
<dbReference type="EMBL" id="AUPC02000160">
    <property type="protein sequence ID" value="POG68040.1"/>
    <property type="molecule type" value="Genomic_DNA"/>
</dbReference>
<evidence type="ECO:0000313" key="2">
    <source>
        <dbReference type="Proteomes" id="UP000018888"/>
    </source>
</evidence>
<dbReference type="Proteomes" id="UP000018888">
    <property type="component" value="Unassembled WGS sequence"/>
</dbReference>
<proteinExistence type="predicted"/>
<dbReference type="AlphaFoldDB" id="A0A2P4PRR0"/>
<protein>
    <recommendedName>
        <fullName evidence="3">Crinkler family protein</fullName>
    </recommendedName>
</protein>
<reference evidence="1 2" key="1">
    <citation type="journal article" date="2013" name="Proc. Natl. Acad. Sci. U.S.A.">
        <title>Genome of an arbuscular mycorrhizal fungus provides insight into the oldest plant symbiosis.</title>
        <authorList>
            <person name="Tisserant E."/>
            <person name="Malbreil M."/>
            <person name="Kuo A."/>
            <person name="Kohler A."/>
            <person name="Symeonidi A."/>
            <person name="Balestrini R."/>
            <person name="Charron P."/>
            <person name="Duensing N."/>
            <person name="Frei Dit Frey N."/>
            <person name="Gianinazzi-Pearson V."/>
            <person name="Gilbert L.B."/>
            <person name="Handa Y."/>
            <person name="Herr J.R."/>
            <person name="Hijri M."/>
            <person name="Koul R."/>
            <person name="Kawaguchi M."/>
            <person name="Krajinski F."/>
            <person name="Lammers P.J."/>
            <person name="Masclaux F.G."/>
            <person name="Murat C."/>
            <person name="Morin E."/>
            <person name="Ndikumana S."/>
            <person name="Pagni M."/>
            <person name="Petitpierre D."/>
            <person name="Requena N."/>
            <person name="Rosikiewicz P."/>
            <person name="Riley R."/>
            <person name="Saito K."/>
            <person name="San Clemente H."/>
            <person name="Shapiro H."/>
            <person name="van Tuinen D."/>
            <person name="Becard G."/>
            <person name="Bonfante P."/>
            <person name="Paszkowski U."/>
            <person name="Shachar-Hill Y.Y."/>
            <person name="Tuskan G.A."/>
            <person name="Young P.W."/>
            <person name="Sanders I.R."/>
            <person name="Henrissat B."/>
            <person name="Rensing S.A."/>
            <person name="Grigoriev I.V."/>
            <person name="Corradi N."/>
            <person name="Roux C."/>
            <person name="Martin F."/>
        </authorList>
    </citation>
    <scope>NUCLEOTIDE SEQUENCE [LARGE SCALE GENOMIC DNA]</scope>
    <source>
        <strain evidence="1 2">DAOM 197198</strain>
    </source>
</reference>
<comment type="caution">
    <text evidence="1">The sequence shown here is derived from an EMBL/GenBank/DDBJ whole genome shotgun (WGS) entry which is preliminary data.</text>
</comment>
<gene>
    <name evidence="1" type="ORF">GLOIN_2v1778741</name>
</gene>
<accession>A0A2P4PRR0</accession>
<name>A0A2P4PRR0_RHIID</name>